<feature type="region of interest" description="Disordered" evidence="5">
    <location>
        <begin position="58"/>
        <end position="84"/>
    </location>
</feature>
<evidence type="ECO:0000313" key="6">
    <source>
        <dbReference type="EMBL" id="GAV05768.1"/>
    </source>
</evidence>
<dbReference type="PANTHER" id="PTHR12694">
    <property type="entry name" value="TRANSCRIPTION INITIATION FACTOR IIA SUBUNIT 1"/>
    <property type="match status" value="1"/>
</dbReference>
<dbReference type="AlphaFoldDB" id="A0A1D1W0W7"/>
<dbReference type="GO" id="GO:0006367">
    <property type="term" value="P:transcription initiation at RNA polymerase II promoter"/>
    <property type="evidence" value="ECO:0007669"/>
    <property type="project" value="InterPro"/>
</dbReference>
<organism evidence="6 7">
    <name type="scientific">Ramazzottius varieornatus</name>
    <name type="common">Water bear</name>
    <name type="synonym">Tardigrade</name>
    <dbReference type="NCBI Taxonomy" id="947166"/>
    <lineage>
        <taxon>Eukaryota</taxon>
        <taxon>Metazoa</taxon>
        <taxon>Ecdysozoa</taxon>
        <taxon>Tardigrada</taxon>
        <taxon>Eutardigrada</taxon>
        <taxon>Parachela</taxon>
        <taxon>Hypsibioidea</taxon>
        <taxon>Ramazzottiidae</taxon>
        <taxon>Ramazzottius</taxon>
    </lineage>
</organism>
<name>A0A1D1W0W7_RAMVA</name>
<dbReference type="Gene3D" id="1.10.287.100">
    <property type="match status" value="1"/>
</dbReference>
<dbReference type="SUPFAM" id="SSF50784">
    <property type="entry name" value="Transcription factor IIA (TFIIA), beta-barrel domain"/>
    <property type="match status" value="1"/>
</dbReference>
<comment type="caution">
    <text evidence="6">The sequence shown here is derived from an EMBL/GenBank/DDBJ whole genome shotgun (WGS) entry which is preliminary data.</text>
</comment>
<evidence type="ECO:0000256" key="3">
    <source>
        <dbReference type="ARBA" id="ARBA00023163"/>
    </source>
</evidence>
<evidence type="ECO:0000256" key="1">
    <source>
        <dbReference type="ARBA" id="ARBA00004123"/>
    </source>
</evidence>
<comment type="subcellular location">
    <subcellularLocation>
        <location evidence="1">Nucleus</location>
    </subcellularLocation>
</comment>
<dbReference type="SUPFAM" id="SSF47396">
    <property type="entry name" value="Transcription factor IIA (TFIIA), alpha-helical domain"/>
    <property type="match status" value="1"/>
</dbReference>
<dbReference type="Pfam" id="PF03153">
    <property type="entry name" value="TFIIA"/>
    <property type="match status" value="2"/>
</dbReference>
<feature type="compositionally biased region" description="Low complexity" evidence="5">
    <location>
        <begin position="58"/>
        <end position="72"/>
    </location>
</feature>
<dbReference type="STRING" id="947166.A0A1D1W0W7"/>
<dbReference type="EMBL" id="BDGG01000012">
    <property type="protein sequence ID" value="GAV05768.1"/>
    <property type="molecule type" value="Genomic_DNA"/>
</dbReference>
<evidence type="ECO:0000256" key="4">
    <source>
        <dbReference type="ARBA" id="ARBA00023242"/>
    </source>
</evidence>
<dbReference type="OrthoDB" id="6275927at2759"/>
<dbReference type="SMART" id="SM01371">
    <property type="entry name" value="TFIIA"/>
    <property type="match status" value="1"/>
</dbReference>
<keyword evidence="7" id="KW-1185">Reference proteome</keyword>
<protein>
    <submittedName>
        <fullName evidence="6">Uncharacterized protein</fullName>
    </submittedName>
</protein>
<dbReference type="Proteomes" id="UP000186922">
    <property type="component" value="Unassembled WGS sequence"/>
</dbReference>
<dbReference type="PANTHER" id="PTHR12694:SF8">
    <property type="entry name" value="TRANSCRIPTION INITIATION FACTOR IIA SUBUNIT 1"/>
    <property type="match status" value="1"/>
</dbReference>
<comment type="similarity">
    <text evidence="2">Belongs to the TFIIA subunit 1 family.</text>
</comment>
<evidence type="ECO:0000256" key="2">
    <source>
        <dbReference type="ARBA" id="ARBA00010059"/>
    </source>
</evidence>
<dbReference type="InterPro" id="IPR004855">
    <property type="entry name" value="TFIIA_asu/bsu"/>
</dbReference>
<dbReference type="CDD" id="cd07976">
    <property type="entry name" value="TFIIA_alpha_beta_like"/>
    <property type="match status" value="1"/>
</dbReference>
<evidence type="ECO:0000313" key="7">
    <source>
        <dbReference type="Proteomes" id="UP000186922"/>
    </source>
</evidence>
<dbReference type="GO" id="GO:0005672">
    <property type="term" value="C:transcription factor TFIIA complex"/>
    <property type="evidence" value="ECO:0007669"/>
    <property type="project" value="InterPro"/>
</dbReference>
<accession>A0A1D1W0W7</accession>
<keyword evidence="4" id="KW-0539">Nucleus</keyword>
<keyword evidence="3" id="KW-0804">Transcription</keyword>
<sequence>MANWLMESKMLYKQVIEDVVQNCKELFLDEGIPEDILMDLKAAWEHSVESSNVTNFTAAGTRGAGRTSAAGRVSQLDGSDSGDEEEIFVTGGVEDDPVGGVSVGEGLDKDINMSEEITSEDDEPEVELTEAMFETENILVCQYDKITRVKNKYKINLKLGIMTVNDKDYVFNKCTGEAEW</sequence>
<evidence type="ECO:0000256" key="5">
    <source>
        <dbReference type="SAM" id="MobiDB-lite"/>
    </source>
</evidence>
<reference evidence="6 7" key="1">
    <citation type="journal article" date="2016" name="Nat. Commun.">
        <title>Extremotolerant tardigrade genome and improved radiotolerance of human cultured cells by tardigrade-unique protein.</title>
        <authorList>
            <person name="Hashimoto T."/>
            <person name="Horikawa D.D."/>
            <person name="Saito Y."/>
            <person name="Kuwahara H."/>
            <person name="Kozuka-Hata H."/>
            <person name="Shin-I T."/>
            <person name="Minakuchi Y."/>
            <person name="Ohishi K."/>
            <person name="Motoyama A."/>
            <person name="Aizu T."/>
            <person name="Enomoto A."/>
            <person name="Kondo K."/>
            <person name="Tanaka S."/>
            <person name="Hara Y."/>
            <person name="Koshikawa S."/>
            <person name="Sagara H."/>
            <person name="Miura T."/>
            <person name="Yokobori S."/>
            <person name="Miyagawa K."/>
            <person name="Suzuki Y."/>
            <person name="Kubo T."/>
            <person name="Oyama M."/>
            <person name="Kohara Y."/>
            <person name="Fujiyama A."/>
            <person name="Arakawa K."/>
            <person name="Katayama T."/>
            <person name="Toyoda A."/>
            <person name="Kunieda T."/>
        </authorList>
    </citation>
    <scope>NUCLEOTIDE SEQUENCE [LARGE SCALE GENOMIC DNA]</scope>
    <source>
        <strain evidence="6 7">YOKOZUNA-1</strain>
    </source>
</reference>
<dbReference type="Gene3D" id="2.30.18.10">
    <property type="entry name" value="Transcription factor IIA (TFIIA), beta-barrel domain"/>
    <property type="match status" value="1"/>
</dbReference>
<dbReference type="InterPro" id="IPR009088">
    <property type="entry name" value="TFIIA_b-brl"/>
</dbReference>
<gene>
    <name evidence="6" type="primary">RvY_15848-1</name>
    <name evidence="6" type="synonym">RvY_15848.1</name>
    <name evidence="6" type="ORF">RvY_15848</name>
</gene>
<proteinExistence type="inferred from homology"/>